<dbReference type="Proteomes" id="UP001085076">
    <property type="component" value="Miscellaneous, Linkage group lg04"/>
</dbReference>
<dbReference type="AlphaFoldDB" id="A0A9D5CKS1"/>
<sequence>MPVVCAKGRLMLVRRVEEDLVIAGPQVKLGEDSRAKQLIKEFIHRWNGEHILNSDRVQCPIIGAKAPGPIVLSHQENGRGKGTSTGLYQTLLKHVVDHLLYLRFLAMCVVVGLHLDRSGVWQQRNAVVSWPEGRQPRGERKNFLCPQPGCTKDDVGSGHWEKVSRKGQGVSLHLNVHVFNQTLDVEVGSVAHKDSEWLDGAHTQLEEAGEARLDKVIITAAVEKDYDRVS</sequence>
<evidence type="ECO:0000313" key="2">
    <source>
        <dbReference type="Proteomes" id="UP001085076"/>
    </source>
</evidence>
<proteinExistence type="predicted"/>
<comment type="caution">
    <text evidence="1">The sequence shown here is derived from an EMBL/GenBank/DDBJ whole genome shotgun (WGS) entry which is preliminary data.</text>
</comment>
<dbReference type="EMBL" id="JAGGNH010000004">
    <property type="protein sequence ID" value="KAJ0974337.1"/>
    <property type="molecule type" value="Genomic_DNA"/>
</dbReference>
<organism evidence="1 2">
    <name type="scientific">Dioscorea zingiberensis</name>
    <dbReference type="NCBI Taxonomy" id="325984"/>
    <lineage>
        <taxon>Eukaryota</taxon>
        <taxon>Viridiplantae</taxon>
        <taxon>Streptophyta</taxon>
        <taxon>Embryophyta</taxon>
        <taxon>Tracheophyta</taxon>
        <taxon>Spermatophyta</taxon>
        <taxon>Magnoliopsida</taxon>
        <taxon>Liliopsida</taxon>
        <taxon>Dioscoreales</taxon>
        <taxon>Dioscoreaceae</taxon>
        <taxon>Dioscorea</taxon>
    </lineage>
</organism>
<accession>A0A9D5CKS1</accession>
<keyword evidence="2" id="KW-1185">Reference proteome</keyword>
<reference evidence="1" key="2">
    <citation type="journal article" date="2022" name="Hortic Res">
        <title>The genome of Dioscorea zingiberensis sheds light on the biosynthesis, origin and evolution of the medicinally important diosgenin saponins.</title>
        <authorList>
            <person name="Li Y."/>
            <person name="Tan C."/>
            <person name="Li Z."/>
            <person name="Guo J."/>
            <person name="Li S."/>
            <person name="Chen X."/>
            <person name="Wang C."/>
            <person name="Dai X."/>
            <person name="Yang H."/>
            <person name="Song W."/>
            <person name="Hou L."/>
            <person name="Xu J."/>
            <person name="Tong Z."/>
            <person name="Xu A."/>
            <person name="Yuan X."/>
            <person name="Wang W."/>
            <person name="Yang Q."/>
            <person name="Chen L."/>
            <person name="Sun Z."/>
            <person name="Wang K."/>
            <person name="Pan B."/>
            <person name="Chen J."/>
            <person name="Bao Y."/>
            <person name="Liu F."/>
            <person name="Qi X."/>
            <person name="Gang D.R."/>
            <person name="Wen J."/>
            <person name="Li J."/>
        </authorList>
    </citation>
    <scope>NUCLEOTIDE SEQUENCE</scope>
    <source>
        <strain evidence="1">Dzin_1.0</strain>
    </source>
</reference>
<name>A0A9D5CKS1_9LILI</name>
<protein>
    <submittedName>
        <fullName evidence="1">Uncharacterized protein</fullName>
    </submittedName>
</protein>
<gene>
    <name evidence="1" type="ORF">J5N97_016302</name>
</gene>
<evidence type="ECO:0000313" key="1">
    <source>
        <dbReference type="EMBL" id="KAJ0974337.1"/>
    </source>
</evidence>
<reference evidence="1" key="1">
    <citation type="submission" date="2021-03" db="EMBL/GenBank/DDBJ databases">
        <authorList>
            <person name="Li Z."/>
            <person name="Yang C."/>
        </authorList>
    </citation>
    <scope>NUCLEOTIDE SEQUENCE</scope>
    <source>
        <strain evidence="1">Dzin_1.0</strain>
        <tissue evidence="1">Leaf</tissue>
    </source>
</reference>